<dbReference type="AlphaFoldDB" id="A0A0E9XA66"/>
<accession>A0A0E9XA66</accession>
<proteinExistence type="predicted"/>
<dbReference type="EMBL" id="GBXM01009261">
    <property type="protein sequence ID" value="JAH99316.1"/>
    <property type="molecule type" value="Transcribed_RNA"/>
</dbReference>
<evidence type="ECO:0000313" key="1">
    <source>
        <dbReference type="EMBL" id="JAH99316.1"/>
    </source>
</evidence>
<sequence>MAPEVRAIVWQSEGCRFKPRPGRVEVSLSKTPNP</sequence>
<name>A0A0E9XA66_ANGAN</name>
<reference evidence="1" key="1">
    <citation type="submission" date="2014-11" db="EMBL/GenBank/DDBJ databases">
        <authorList>
            <person name="Amaro Gonzalez C."/>
        </authorList>
    </citation>
    <scope>NUCLEOTIDE SEQUENCE</scope>
</reference>
<organism evidence="1">
    <name type="scientific">Anguilla anguilla</name>
    <name type="common">European freshwater eel</name>
    <name type="synonym">Muraena anguilla</name>
    <dbReference type="NCBI Taxonomy" id="7936"/>
    <lineage>
        <taxon>Eukaryota</taxon>
        <taxon>Metazoa</taxon>
        <taxon>Chordata</taxon>
        <taxon>Craniata</taxon>
        <taxon>Vertebrata</taxon>
        <taxon>Euteleostomi</taxon>
        <taxon>Actinopterygii</taxon>
        <taxon>Neopterygii</taxon>
        <taxon>Teleostei</taxon>
        <taxon>Anguilliformes</taxon>
        <taxon>Anguillidae</taxon>
        <taxon>Anguilla</taxon>
    </lineage>
</organism>
<reference evidence="1" key="2">
    <citation type="journal article" date="2015" name="Fish Shellfish Immunol.">
        <title>Early steps in the European eel (Anguilla anguilla)-Vibrio vulnificus interaction in the gills: Role of the RtxA13 toxin.</title>
        <authorList>
            <person name="Callol A."/>
            <person name="Pajuelo D."/>
            <person name="Ebbesson L."/>
            <person name="Teles M."/>
            <person name="MacKenzie S."/>
            <person name="Amaro C."/>
        </authorList>
    </citation>
    <scope>NUCLEOTIDE SEQUENCE</scope>
</reference>
<protein>
    <submittedName>
        <fullName evidence="1">Uncharacterized protein</fullName>
    </submittedName>
</protein>